<comment type="cofactor">
    <cofactor evidence="1">
        <name>(6R)-5,10-methylene-5,6,7,8-tetrahydrofolate</name>
        <dbReference type="ChEBI" id="CHEBI:15636"/>
    </cofactor>
</comment>
<dbReference type="InterPro" id="IPR002081">
    <property type="entry name" value="Cryptochrome/DNA_photolyase_1"/>
</dbReference>
<dbReference type="InterPro" id="IPR005101">
    <property type="entry name" value="Cryptochr/Photolyase_FAD-bd"/>
</dbReference>
<dbReference type="InterPro" id="IPR014729">
    <property type="entry name" value="Rossmann-like_a/b/a_fold"/>
</dbReference>
<dbReference type="PROSITE" id="PS00394">
    <property type="entry name" value="DNA_PHOTOLYASES_1_1"/>
    <property type="match status" value="1"/>
</dbReference>
<evidence type="ECO:0000256" key="2">
    <source>
        <dbReference type="ARBA" id="ARBA00001974"/>
    </source>
</evidence>
<evidence type="ECO:0000256" key="1">
    <source>
        <dbReference type="ARBA" id="ARBA00001932"/>
    </source>
</evidence>
<dbReference type="PRINTS" id="PR00147">
    <property type="entry name" value="DNAPHOTLYASE"/>
</dbReference>
<feature type="domain" description="Photolyase/cryptochrome alpha/beta" evidence="7">
    <location>
        <begin position="18"/>
        <end position="146"/>
    </location>
</feature>
<dbReference type="InterPro" id="IPR018394">
    <property type="entry name" value="DNA_photolyase_1_CS_C"/>
</dbReference>
<comment type="cofactor">
    <cofactor evidence="2">
        <name>FAD</name>
        <dbReference type="ChEBI" id="CHEBI:57692"/>
    </cofactor>
</comment>
<dbReference type="Gene3D" id="3.40.50.620">
    <property type="entry name" value="HUPs"/>
    <property type="match status" value="1"/>
</dbReference>
<sequence length="494" mass="55848">MVGHKLFRDMKGIMASVQPIILWFRQDLRLSDHVALMTAVHEKVPILPVFILDDRLEVKGSWAMGAASRWWLHHSLKTLDHSLRRLGSRLVLRKGCAKTILIELCNSFGAQAVFASRMIEPEAQKRDRCVADALAVPMRLFEGACLYPPGEIRTRQGGIYQVFTPFWKAILARPDPPAPLASPDHLLAPKVWPDSAALDDLALLPRHDWASGLDAHWDVGEEAAHNRLAVFLEDDIPAYIQARDRPDRAGTSGLSPHVHFGEISPRQLWHRAQAACFRVDAAKEGAQAFLRQVAWRDFAYHLLAHIPSLPESPMRPAFATFPWEKNETGLRAWQRGQTGYPIVDAGMRQLWQTGTMHNRVRMIVASFLVKDLMIHWSEGARWFWDTLVDADLANNSMGWQWVAGCGPDAAPFFRIFNPVSQGQTHDPQAAYIRQYVPEIAALPTRYIYQPWTAPASVLDKAGIILGTHYPFPIVDHQKARQRALQGYKEMKKTV</sequence>
<comment type="similarity">
    <text evidence="6">Belongs to the DNA photolyase family.</text>
</comment>
<dbReference type="Proteomes" id="UP000602381">
    <property type="component" value="Unassembled WGS sequence"/>
</dbReference>
<reference evidence="9" key="1">
    <citation type="journal article" date="2019" name="Int. J. Syst. Evol. Microbiol.">
        <title>The Global Catalogue of Microorganisms (GCM) 10K type strain sequencing project: providing services to taxonomists for standard genome sequencing and annotation.</title>
        <authorList>
            <consortium name="The Broad Institute Genomics Platform"/>
            <consortium name="The Broad Institute Genome Sequencing Center for Infectious Disease"/>
            <person name="Wu L."/>
            <person name="Ma J."/>
        </authorList>
    </citation>
    <scope>NUCLEOTIDE SEQUENCE [LARGE SCALE GENOMIC DNA]</scope>
    <source>
        <strain evidence="9">JCM 17843</strain>
    </source>
</reference>
<gene>
    <name evidence="8" type="primary">phrB</name>
    <name evidence="8" type="ORF">GCM10007972_07950</name>
</gene>
<keyword evidence="9" id="KW-1185">Reference proteome</keyword>
<evidence type="ECO:0000313" key="8">
    <source>
        <dbReference type="EMBL" id="GGO08042.1"/>
    </source>
</evidence>
<organism evidence="8 9">
    <name type="scientific">Iodidimonas muriae</name>
    <dbReference type="NCBI Taxonomy" id="261467"/>
    <lineage>
        <taxon>Bacteria</taxon>
        <taxon>Pseudomonadati</taxon>
        <taxon>Pseudomonadota</taxon>
        <taxon>Alphaproteobacteria</taxon>
        <taxon>Iodidimonadales</taxon>
        <taxon>Iodidimonadaceae</taxon>
        <taxon>Iodidimonas</taxon>
    </lineage>
</organism>
<dbReference type="PANTHER" id="PTHR11455">
    <property type="entry name" value="CRYPTOCHROME"/>
    <property type="match status" value="1"/>
</dbReference>
<dbReference type="SUPFAM" id="SSF48173">
    <property type="entry name" value="Cryptochrome/photolyase FAD-binding domain"/>
    <property type="match status" value="1"/>
</dbReference>
<keyword evidence="3 6" id="KW-0285">Flavoprotein</keyword>
<dbReference type="Pfam" id="PF00875">
    <property type="entry name" value="DNA_photolyase"/>
    <property type="match status" value="1"/>
</dbReference>
<evidence type="ECO:0000313" key="9">
    <source>
        <dbReference type="Proteomes" id="UP000602381"/>
    </source>
</evidence>
<dbReference type="Gene3D" id="1.10.579.10">
    <property type="entry name" value="DNA Cyclobutane Dipyrimidine Photolyase, subunit A, domain 3"/>
    <property type="match status" value="1"/>
</dbReference>
<dbReference type="InterPro" id="IPR036134">
    <property type="entry name" value="Crypto/Photolyase_FAD-like_sf"/>
</dbReference>
<dbReference type="EMBL" id="BMOV01000002">
    <property type="protein sequence ID" value="GGO08042.1"/>
    <property type="molecule type" value="Genomic_DNA"/>
</dbReference>
<protein>
    <submittedName>
        <fullName evidence="8">Deoxyribodipyrimidine photo-lyase</fullName>
    </submittedName>
</protein>
<evidence type="ECO:0000256" key="6">
    <source>
        <dbReference type="RuleBase" id="RU004182"/>
    </source>
</evidence>
<dbReference type="Gene3D" id="1.25.40.80">
    <property type="match status" value="1"/>
</dbReference>
<evidence type="ECO:0000256" key="3">
    <source>
        <dbReference type="ARBA" id="ARBA00022630"/>
    </source>
</evidence>
<dbReference type="PROSITE" id="PS51645">
    <property type="entry name" value="PHR_CRY_ALPHA_BETA"/>
    <property type="match status" value="1"/>
</dbReference>
<dbReference type="InterPro" id="IPR006050">
    <property type="entry name" value="DNA_photolyase_N"/>
</dbReference>
<keyword evidence="5 6" id="KW-0157">Chromophore</keyword>
<keyword evidence="4 6" id="KW-0274">FAD</keyword>
<dbReference type="Pfam" id="PF03441">
    <property type="entry name" value="FAD_binding_7"/>
    <property type="match status" value="1"/>
</dbReference>
<evidence type="ECO:0000259" key="7">
    <source>
        <dbReference type="PROSITE" id="PS51645"/>
    </source>
</evidence>
<dbReference type="SUPFAM" id="SSF52425">
    <property type="entry name" value="Cryptochrome/photolyase, N-terminal domain"/>
    <property type="match status" value="1"/>
</dbReference>
<evidence type="ECO:0000256" key="4">
    <source>
        <dbReference type="ARBA" id="ARBA00022827"/>
    </source>
</evidence>
<dbReference type="PANTHER" id="PTHR11455:SF18">
    <property type="entry name" value="SI:CH1073-390K14.1"/>
    <property type="match status" value="1"/>
</dbReference>
<name>A0ABQ2LA14_9PROT</name>
<proteinExistence type="inferred from homology"/>
<dbReference type="InterPro" id="IPR036155">
    <property type="entry name" value="Crypto/Photolyase_N_sf"/>
</dbReference>
<accession>A0ABQ2LA14</accession>
<evidence type="ECO:0000256" key="5">
    <source>
        <dbReference type="ARBA" id="ARBA00022991"/>
    </source>
</evidence>
<comment type="caution">
    <text evidence="8">The sequence shown here is derived from an EMBL/GenBank/DDBJ whole genome shotgun (WGS) entry which is preliminary data.</text>
</comment>